<reference evidence="1" key="1">
    <citation type="journal article" date="2014" name="Front. Microbiol.">
        <title>High frequency of phylogenetically diverse reductive dehalogenase-homologous genes in deep subseafloor sedimentary metagenomes.</title>
        <authorList>
            <person name="Kawai M."/>
            <person name="Futagami T."/>
            <person name="Toyoda A."/>
            <person name="Takaki Y."/>
            <person name="Nishi S."/>
            <person name="Hori S."/>
            <person name="Arai W."/>
            <person name="Tsubouchi T."/>
            <person name="Morono Y."/>
            <person name="Uchiyama I."/>
            <person name="Ito T."/>
            <person name="Fujiyama A."/>
            <person name="Inagaki F."/>
            <person name="Takami H."/>
        </authorList>
    </citation>
    <scope>NUCLEOTIDE SEQUENCE</scope>
    <source>
        <strain evidence="1">Expedition CK06-06</strain>
    </source>
</reference>
<name>X1HCM4_9ZZZZ</name>
<sequence length="87" mass="9747">MSEPKNNIIKSVVLSLFNDDGPTPVIYWPETMDESSRLLIAMKTISLLMGDTVYQNGSSTEEVNYFGILPFPDLKLIGSSCKKEFKL</sequence>
<gene>
    <name evidence="1" type="ORF">S03H2_11604</name>
</gene>
<accession>X1HCM4</accession>
<comment type="caution">
    <text evidence="1">The sequence shown here is derived from an EMBL/GenBank/DDBJ whole genome shotgun (WGS) entry which is preliminary data.</text>
</comment>
<evidence type="ECO:0000313" key="1">
    <source>
        <dbReference type="EMBL" id="GAH43058.1"/>
    </source>
</evidence>
<dbReference type="AlphaFoldDB" id="X1HCM4"/>
<dbReference type="EMBL" id="BARU01005914">
    <property type="protein sequence ID" value="GAH43058.1"/>
    <property type="molecule type" value="Genomic_DNA"/>
</dbReference>
<proteinExistence type="predicted"/>
<organism evidence="1">
    <name type="scientific">marine sediment metagenome</name>
    <dbReference type="NCBI Taxonomy" id="412755"/>
    <lineage>
        <taxon>unclassified sequences</taxon>
        <taxon>metagenomes</taxon>
        <taxon>ecological metagenomes</taxon>
    </lineage>
</organism>
<protein>
    <submittedName>
        <fullName evidence="1">Uncharacterized protein</fullName>
    </submittedName>
</protein>